<comment type="caution">
    <text evidence="2">The sequence shown here is derived from an EMBL/GenBank/DDBJ whole genome shotgun (WGS) entry which is preliminary data.</text>
</comment>
<name>A0AAV7V5J1_PLEWA</name>
<keyword evidence="3" id="KW-1185">Reference proteome</keyword>
<dbReference type="AlphaFoldDB" id="A0AAV7V5J1"/>
<evidence type="ECO:0000313" key="3">
    <source>
        <dbReference type="Proteomes" id="UP001066276"/>
    </source>
</evidence>
<protein>
    <recommendedName>
        <fullName evidence="4">Retrotransposon gag domain-containing protein</fullName>
    </recommendedName>
</protein>
<proteinExistence type="predicted"/>
<sequence length="304" mass="33525">MVDTAEERQNTDIPNTSDLPLEIGASVKGKPLPPQKAGKCQRTEGGPAKKTPKKARGTDRPSGAPSTREPPESSTPHTLAEGEHIITIIKKCLESFAPLLLRGSGAGLSVADAEKSDPPVGHVSRKGQTSIGDTTAAWVTSAGAASKVLETPIAAGNPPESYVRPSLGPPVMTTRSAGLATAIPLAVKERIWRKEFIDIFTLLEIQVEGLDLTICDKKEEDRRERNFENWLRAFRIMACVIVEKFLCSGPMVHESKIHEVHRQFPGDAWLEYDKSFRLKMQAHPKMEWNEEDVFSYIHKMIVKK</sequence>
<organism evidence="2 3">
    <name type="scientific">Pleurodeles waltl</name>
    <name type="common">Iberian ribbed newt</name>
    <dbReference type="NCBI Taxonomy" id="8319"/>
    <lineage>
        <taxon>Eukaryota</taxon>
        <taxon>Metazoa</taxon>
        <taxon>Chordata</taxon>
        <taxon>Craniata</taxon>
        <taxon>Vertebrata</taxon>
        <taxon>Euteleostomi</taxon>
        <taxon>Amphibia</taxon>
        <taxon>Batrachia</taxon>
        <taxon>Caudata</taxon>
        <taxon>Salamandroidea</taxon>
        <taxon>Salamandridae</taxon>
        <taxon>Pleurodelinae</taxon>
        <taxon>Pleurodeles</taxon>
    </lineage>
</organism>
<gene>
    <name evidence="2" type="ORF">NDU88_005346</name>
</gene>
<evidence type="ECO:0008006" key="4">
    <source>
        <dbReference type="Google" id="ProtNLM"/>
    </source>
</evidence>
<accession>A0AAV7V5J1</accession>
<reference evidence="2" key="1">
    <citation type="journal article" date="2022" name="bioRxiv">
        <title>Sequencing and chromosome-scale assembly of the giantPleurodeles waltlgenome.</title>
        <authorList>
            <person name="Brown T."/>
            <person name="Elewa A."/>
            <person name="Iarovenko S."/>
            <person name="Subramanian E."/>
            <person name="Araus A.J."/>
            <person name="Petzold A."/>
            <person name="Susuki M."/>
            <person name="Suzuki K.-i.T."/>
            <person name="Hayashi T."/>
            <person name="Toyoda A."/>
            <person name="Oliveira C."/>
            <person name="Osipova E."/>
            <person name="Leigh N.D."/>
            <person name="Simon A."/>
            <person name="Yun M.H."/>
        </authorList>
    </citation>
    <scope>NUCLEOTIDE SEQUENCE</scope>
    <source>
        <strain evidence="2">20211129_DDA</strain>
        <tissue evidence="2">Liver</tissue>
    </source>
</reference>
<feature type="region of interest" description="Disordered" evidence="1">
    <location>
        <begin position="1"/>
        <end position="80"/>
    </location>
</feature>
<dbReference type="PANTHER" id="PTHR35558:SF1">
    <property type="entry name" value="ENDONUCLEASE_EXONUCLEASE_PHOSPHATASE DOMAIN-CONTAINING PROTEIN"/>
    <property type="match status" value="1"/>
</dbReference>
<dbReference type="Proteomes" id="UP001066276">
    <property type="component" value="Chromosome 2_2"/>
</dbReference>
<dbReference type="EMBL" id="JANPWB010000004">
    <property type="protein sequence ID" value="KAJ1196086.1"/>
    <property type="molecule type" value="Genomic_DNA"/>
</dbReference>
<evidence type="ECO:0000256" key="1">
    <source>
        <dbReference type="SAM" id="MobiDB-lite"/>
    </source>
</evidence>
<feature type="compositionally biased region" description="Basic and acidic residues" evidence="1">
    <location>
        <begin position="1"/>
        <end position="10"/>
    </location>
</feature>
<dbReference type="PANTHER" id="PTHR35558">
    <property type="entry name" value="SGNH_HYDRO DOMAIN-CONTAINING PROTEIN"/>
    <property type="match status" value="1"/>
</dbReference>
<evidence type="ECO:0000313" key="2">
    <source>
        <dbReference type="EMBL" id="KAJ1196086.1"/>
    </source>
</evidence>